<evidence type="ECO:0000313" key="1">
    <source>
        <dbReference type="EMBL" id="RYR52219.1"/>
    </source>
</evidence>
<gene>
    <name evidence="1" type="ORF">Ahy_A06g027141</name>
</gene>
<name>A0A445CMS8_ARAHY</name>
<keyword evidence="2" id="KW-1185">Reference proteome</keyword>
<sequence length="135" mass="15474">MWFVRFATVDKNPYSTRGLGKFWELLTELDERRKKVYSKMNPHDISFVQFAYSDNDEVSIFLCSGCYDIDFGVLNGVCDTSFSSLSSKPIKKTVRNTNEKEYVRGLSEKKMVVMNEGLNSPSNYFLHFGILGALL</sequence>
<evidence type="ECO:0000313" key="2">
    <source>
        <dbReference type="Proteomes" id="UP000289738"/>
    </source>
</evidence>
<protein>
    <submittedName>
        <fullName evidence="1">Uncharacterized protein</fullName>
    </submittedName>
</protein>
<organism evidence="1 2">
    <name type="scientific">Arachis hypogaea</name>
    <name type="common">Peanut</name>
    <dbReference type="NCBI Taxonomy" id="3818"/>
    <lineage>
        <taxon>Eukaryota</taxon>
        <taxon>Viridiplantae</taxon>
        <taxon>Streptophyta</taxon>
        <taxon>Embryophyta</taxon>
        <taxon>Tracheophyta</taxon>
        <taxon>Spermatophyta</taxon>
        <taxon>Magnoliopsida</taxon>
        <taxon>eudicotyledons</taxon>
        <taxon>Gunneridae</taxon>
        <taxon>Pentapetalae</taxon>
        <taxon>rosids</taxon>
        <taxon>fabids</taxon>
        <taxon>Fabales</taxon>
        <taxon>Fabaceae</taxon>
        <taxon>Papilionoideae</taxon>
        <taxon>50 kb inversion clade</taxon>
        <taxon>dalbergioids sensu lato</taxon>
        <taxon>Dalbergieae</taxon>
        <taxon>Pterocarpus clade</taxon>
        <taxon>Arachis</taxon>
    </lineage>
</organism>
<dbReference type="Proteomes" id="UP000289738">
    <property type="component" value="Chromosome A06"/>
</dbReference>
<proteinExistence type="predicted"/>
<dbReference type="InterPro" id="IPR045880">
    <property type="entry name" value="ZCF37"/>
</dbReference>
<dbReference type="PANTHER" id="PTHR35275:SF1">
    <property type="entry name" value="OS07G0585900 PROTEIN"/>
    <property type="match status" value="1"/>
</dbReference>
<dbReference type="PANTHER" id="PTHR35275">
    <property type="entry name" value="ZCF37"/>
    <property type="match status" value="1"/>
</dbReference>
<dbReference type="EMBL" id="SDMP01000006">
    <property type="protein sequence ID" value="RYR52219.1"/>
    <property type="molecule type" value="Genomic_DNA"/>
</dbReference>
<comment type="caution">
    <text evidence="1">The sequence shown here is derived from an EMBL/GenBank/DDBJ whole genome shotgun (WGS) entry which is preliminary data.</text>
</comment>
<dbReference type="AlphaFoldDB" id="A0A445CMS8"/>
<reference evidence="1 2" key="1">
    <citation type="submission" date="2019-01" db="EMBL/GenBank/DDBJ databases">
        <title>Sequencing of cultivated peanut Arachis hypogaea provides insights into genome evolution and oil improvement.</title>
        <authorList>
            <person name="Chen X."/>
        </authorList>
    </citation>
    <scope>NUCLEOTIDE SEQUENCE [LARGE SCALE GENOMIC DNA]</scope>
    <source>
        <strain evidence="2">cv. Fuhuasheng</strain>
        <tissue evidence="1">Leaves</tissue>
    </source>
</reference>
<accession>A0A445CMS8</accession>